<evidence type="ECO:0000313" key="3">
    <source>
        <dbReference type="Proteomes" id="UP000013961"/>
    </source>
</evidence>
<feature type="domain" description="DUF222" evidence="1">
    <location>
        <begin position="1"/>
        <end position="39"/>
    </location>
</feature>
<dbReference type="EMBL" id="CP004374">
    <property type="protein sequence ID" value="AGM28900.1"/>
    <property type="molecule type" value="Genomic_DNA"/>
</dbReference>
<dbReference type="InterPro" id="IPR003870">
    <property type="entry name" value="DUF222"/>
</dbReference>
<dbReference type="KEGG" id="mabb:MASS_2298"/>
<dbReference type="Pfam" id="PF02720">
    <property type="entry name" value="DUF222"/>
    <property type="match status" value="1"/>
</dbReference>
<protein>
    <recommendedName>
        <fullName evidence="1">DUF222 domain-containing protein</fullName>
    </recommendedName>
</protein>
<dbReference type="AlphaFoldDB" id="A0AB33AAL2"/>
<dbReference type="Proteomes" id="UP000013961">
    <property type="component" value="Chromosome"/>
</dbReference>
<reference evidence="2 3" key="1">
    <citation type="journal article" date="2013" name="Genome Announc.">
        <title>Complete Genome Sequence of Mycobacterium massiliense Clinical Strain Asan 50594, Belonging to the Type II Genotype.</title>
        <authorList>
            <person name="Kim B.J."/>
            <person name="Kim B.R."/>
            <person name="Hong S.H."/>
            <person name="Seok S.H."/>
            <person name="Kook Y.H."/>
            <person name="Kim B.J."/>
        </authorList>
    </citation>
    <scope>NUCLEOTIDE SEQUENCE [LARGE SCALE GENOMIC DNA]</scope>
    <source>
        <strain evidence="2 3">50594</strain>
    </source>
</reference>
<sequence>MASHAHHYLAIFDDDGRALYLGRTKRIATADQRIVLTAKEHGRTFPGCDRPAYHCRAHHME</sequence>
<evidence type="ECO:0000313" key="2">
    <source>
        <dbReference type="EMBL" id="AGM28900.1"/>
    </source>
</evidence>
<gene>
    <name evidence="2" type="ORF">MASS_2298</name>
</gene>
<proteinExistence type="predicted"/>
<name>A0AB33AAL2_9MYCO</name>
<organism evidence="2 3">
    <name type="scientific">Mycobacteroides abscessus subsp. bolletii 50594</name>
    <dbReference type="NCBI Taxonomy" id="1303024"/>
    <lineage>
        <taxon>Bacteria</taxon>
        <taxon>Bacillati</taxon>
        <taxon>Actinomycetota</taxon>
        <taxon>Actinomycetes</taxon>
        <taxon>Mycobacteriales</taxon>
        <taxon>Mycobacteriaceae</taxon>
        <taxon>Mycobacteroides</taxon>
        <taxon>Mycobacteroides abscessus</taxon>
    </lineage>
</organism>
<evidence type="ECO:0000259" key="1">
    <source>
        <dbReference type="Pfam" id="PF02720"/>
    </source>
</evidence>
<accession>A0AB33AAL2</accession>